<evidence type="ECO:0000256" key="1">
    <source>
        <dbReference type="SAM" id="Phobius"/>
    </source>
</evidence>
<keyword evidence="1" id="KW-1133">Transmembrane helix</keyword>
<dbReference type="RefSeq" id="WP_163157472.1">
    <property type="nucleotide sequence ID" value="NZ_VKHP01000106.1"/>
</dbReference>
<comment type="caution">
    <text evidence="2">The sequence shown here is derived from an EMBL/GenBank/DDBJ whole genome shotgun (WGS) entry which is preliminary data.</text>
</comment>
<dbReference type="AlphaFoldDB" id="A0A6P1BKE6"/>
<feature type="transmembrane region" description="Helical" evidence="1">
    <location>
        <begin position="54"/>
        <end position="73"/>
    </location>
</feature>
<keyword evidence="1" id="KW-0472">Membrane</keyword>
<organism evidence="2 3">
    <name type="scientific">Bradyrhizobium uaiense</name>
    <dbReference type="NCBI Taxonomy" id="2594946"/>
    <lineage>
        <taxon>Bacteria</taxon>
        <taxon>Pseudomonadati</taxon>
        <taxon>Pseudomonadota</taxon>
        <taxon>Alphaproteobacteria</taxon>
        <taxon>Hyphomicrobiales</taxon>
        <taxon>Nitrobacteraceae</taxon>
        <taxon>Bradyrhizobium</taxon>
    </lineage>
</organism>
<dbReference type="Proteomes" id="UP000468531">
    <property type="component" value="Unassembled WGS sequence"/>
</dbReference>
<evidence type="ECO:0000313" key="3">
    <source>
        <dbReference type="Proteomes" id="UP000468531"/>
    </source>
</evidence>
<protein>
    <submittedName>
        <fullName evidence="2">Uncharacterized protein</fullName>
    </submittedName>
</protein>
<evidence type="ECO:0000313" key="2">
    <source>
        <dbReference type="EMBL" id="NEU98808.1"/>
    </source>
</evidence>
<name>A0A6P1BKE6_9BRAD</name>
<feature type="transmembrane region" description="Helical" evidence="1">
    <location>
        <begin position="21"/>
        <end position="48"/>
    </location>
</feature>
<reference evidence="2 3" key="1">
    <citation type="journal article" date="2020" name="Arch. Microbiol.">
        <title>Bradyrhizobium uaiense sp. nov., a new highly efficient cowpea symbiont.</title>
        <authorList>
            <person name="Cabral Michel D."/>
            <person name="Azarias Guimaraes A."/>
            <person name="Martins da Costa E."/>
            <person name="Soares de Carvalho T."/>
            <person name="Balsanelli E."/>
            <person name="Willems A."/>
            <person name="Maltempi de Souza E."/>
            <person name="de Souza Moreira F.M."/>
        </authorList>
    </citation>
    <scope>NUCLEOTIDE SEQUENCE [LARGE SCALE GENOMIC DNA]</scope>
    <source>
        <strain evidence="2 3">UFLA 03-164</strain>
    </source>
</reference>
<accession>A0A6P1BKE6</accession>
<gene>
    <name evidence="2" type="ORF">FNJ47_24005</name>
</gene>
<dbReference type="EMBL" id="VKHP01000106">
    <property type="protein sequence ID" value="NEU98808.1"/>
    <property type="molecule type" value="Genomic_DNA"/>
</dbReference>
<keyword evidence="3" id="KW-1185">Reference proteome</keyword>
<keyword evidence="1" id="KW-0812">Transmembrane</keyword>
<sequence>MSSLGQPPPNSPWRPRQSSGCLTSFMLFLGVILLLPGVLCAILIVTSVEPGRDPFTPVVMLIALGGVALIVLARSRK</sequence>
<proteinExistence type="predicted"/>